<accession>A0A0F9J2J9</accession>
<organism evidence="1">
    <name type="scientific">marine sediment metagenome</name>
    <dbReference type="NCBI Taxonomy" id="412755"/>
    <lineage>
        <taxon>unclassified sequences</taxon>
        <taxon>metagenomes</taxon>
        <taxon>ecological metagenomes</taxon>
    </lineage>
</organism>
<dbReference type="EMBL" id="LAZR01012473">
    <property type="protein sequence ID" value="KKM26639.1"/>
    <property type="molecule type" value="Genomic_DNA"/>
</dbReference>
<comment type="caution">
    <text evidence="1">The sequence shown here is derived from an EMBL/GenBank/DDBJ whole genome shotgun (WGS) entry which is preliminary data.</text>
</comment>
<dbReference type="Gene3D" id="3.30.460.40">
    <property type="match status" value="1"/>
</dbReference>
<dbReference type="AlphaFoldDB" id="A0A0F9J2J9"/>
<dbReference type="SUPFAM" id="SSF81301">
    <property type="entry name" value="Nucleotidyltransferase"/>
    <property type="match status" value="1"/>
</dbReference>
<reference evidence="1" key="1">
    <citation type="journal article" date="2015" name="Nature">
        <title>Complex archaea that bridge the gap between prokaryotes and eukaryotes.</title>
        <authorList>
            <person name="Spang A."/>
            <person name="Saw J.H."/>
            <person name="Jorgensen S.L."/>
            <person name="Zaremba-Niedzwiedzka K."/>
            <person name="Martijn J."/>
            <person name="Lind A.E."/>
            <person name="van Eijk R."/>
            <person name="Schleper C."/>
            <person name="Guy L."/>
            <person name="Ettema T.J."/>
        </authorList>
    </citation>
    <scope>NUCLEOTIDE SEQUENCE</scope>
</reference>
<name>A0A0F9J2J9_9ZZZZ</name>
<gene>
    <name evidence="1" type="ORF">LCGC14_1582700</name>
</gene>
<protein>
    <recommendedName>
        <fullName evidence="2">Polymerase nucleotidyl transferase domain-containing protein</fullName>
    </recommendedName>
</protein>
<evidence type="ECO:0008006" key="2">
    <source>
        <dbReference type="Google" id="ProtNLM"/>
    </source>
</evidence>
<dbReference type="InterPro" id="IPR043519">
    <property type="entry name" value="NT_sf"/>
</dbReference>
<proteinExistence type="predicted"/>
<evidence type="ECO:0000313" key="1">
    <source>
        <dbReference type="EMBL" id="KKM26639.1"/>
    </source>
</evidence>
<sequence length="87" mass="10220">MEQSELMGLIIKVFESLKIPYMITGSQASAYYGEPRFTRDIDVVTELKEEQVDDFSRFFPGNEFYCDKEMIKAEIKRRGQFNIIHSL</sequence>